<dbReference type="CDD" id="cd00796">
    <property type="entry name" value="INT_Rci_Hp1_C"/>
    <property type="match status" value="1"/>
</dbReference>
<dbReference type="Pfam" id="PF00589">
    <property type="entry name" value="Phage_integrase"/>
    <property type="match status" value="1"/>
</dbReference>
<keyword evidence="3" id="KW-0233">DNA recombination</keyword>
<protein>
    <submittedName>
        <fullName evidence="7">Integrase</fullName>
    </submittedName>
</protein>
<dbReference type="AlphaFoldDB" id="A0A9W6J200"/>
<evidence type="ECO:0000256" key="4">
    <source>
        <dbReference type="PROSITE-ProRule" id="PRU01248"/>
    </source>
</evidence>
<dbReference type="EMBL" id="BSFI01000021">
    <property type="protein sequence ID" value="GLK69227.1"/>
    <property type="molecule type" value="Genomic_DNA"/>
</dbReference>
<evidence type="ECO:0000256" key="1">
    <source>
        <dbReference type="ARBA" id="ARBA00022908"/>
    </source>
</evidence>
<dbReference type="GO" id="GO:0006310">
    <property type="term" value="P:DNA recombination"/>
    <property type="evidence" value="ECO:0007669"/>
    <property type="project" value="UniProtKB-KW"/>
</dbReference>
<dbReference type="PROSITE" id="PS51900">
    <property type="entry name" value="CB"/>
    <property type="match status" value="1"/>
</dbReference>
<dbReference type="InterPro" id="IPR044068">
    <property type="entry name" value="CB"/>
</dbReference>
<comment type="caution">
    <text evidence="7">The sequence shown here is derived from an EMBL/GenBank/DDBJ whole genome shotgun (WGS) entry which is preliminary data.</text>
</comment>
<keyword evidence="8" id="KW-1185">Reference proteome</keyword>
<dbReference type="PANTHER" id="PTHR30349">
    <property type="entry name" value="PHAGE INTEGRASE-RELATED"/>
    <property type="match status" value="1"/>
</dbReference>
<dbReference type="InterPro" id="IPR002104">
    <property type="entry name" value="Integrase_catalytic"/>
</dbReference>
<evidence type="ECO:0000256" key="3">
    <source>
        <dbReference type="ARBA" id="ARBA00023172"/>
    </source>
</evidence>
<dbReference type="Gene3D" id="1.10.443.10">
    <property type="entry name" value="Intergrase catalytic core"/>
    <property type="match status" value="1"/>
</dbReference>
<dbReference type="InterPro" id="IPR013762">
    <property type="entry name" value="Integrase-like_cat_sf"/>
</dbReference>
<sequence>MAKPFLRGKTYWARAQRNGRTFRRSLRTSDFAIAKDRMRQWLKQLDAEAWGDRAKYTFEEASEKFIAEHYPSLKPASRKRYGISLVHLNLHIGPKDITEIGSAEMSAFETARRSAGASAPTIRRDLACLSSVMTSCEDWEWLDDGKNPVPAFLKRRARRGLKESPPNRRYLTEDEEIALLKAATPMVRAAMAIAIDTGLRREELFSLRWSQVDIARGMITTTTKTKNGRARVVPLPSRSAQFMLQRPQHIRSEFVIRHDNGDRVLQMNRGLKGAIRRANIPDLSWHDLRRTAGCRWLQRDRRSMEEVSLLLGHSSIKVTESVYAFLDEEEAATRTFPATGTAD</sequence>
<dbReference type="GO" id="GO:0003677">
    <property type="term" value="F:DNA binding"/>
    <property type="evidence" value="ECO:0007669"/>
    <property type="project" value="UniProtKB-UniRule"/>
</dbReference>
<dbReference type="GO" id="GO:0015074">
    <property type="term" value="P:DNA integration"/>
    <property type="evidence" value="ECO:0007669"/>
    <property type="project" value="UniProtKB-KW"/>
</dbReference>
<evidence type="ECO:0000259" key="5">
    <source>
        <dbReference type="PROSITE" id="PS51898"/>
    </source>
</evidence>
<dbReference type="InterPro" id="IPR011010">
    <property type="entry name" value="DNA_brk_join_enz"/>
</dbReference>
<evidence type="ECO:0000256" key="2">
    <source>
        <dbReference type="ARBA" id="ARBA00023125"/>
    </source>
</evidence>
<organism evidence="7 8">
    <name type="scientific">Hansschlegelia plantiphila</name>
    <dbReference type="NCBI Taxonomy" id="374655"/>
    <lineage>
        <taxon>Bacteria</taxon>
        <taxon>Pseudomonadati</taxon>
        <taxon>Pseudomonadota</taxon>
        <taxon>Alphaproteobacteria</taxon>
        <taxon>Hyphomicrobiales</taxon>
        <taxon>Methylopilaceae</taxon>
        <taxon>Hansschlegelia</taxon>
    </lineage>
</organism>
<feature type="domain" description="Core-binding (CB)" evidence="6">
    <location>
        <begin position="56"/>
        <end position="137"/>
    </location>
</feature>
<dbReference type="PROSITE" id="PS51898">
    <property type="entry name" value="TYR_RECOMBINASE"/>
    <property type="match status" value="1"/>
</dbReference>
<dbReference type="InterPro" id="IPR010998">
    <property type="entry name" value="Integrase_recombinase_N"/>
</dbReference>
<reference evidence="7" key="1">
    <citation type="journal article" date="2014" name="Int. J. Syst. Evol. Microbiol.">
        <title>Complete genome sequence of Corynebacterium casei LMG S-19264T (=DSM 44701T), isolated from a smear-ripened cheese.</title>
        <authorList>
            <consortium name="US DOE Joint Genome Institute (JGI-PGF)"/>
            <person name="Walter F."/>
            <person name="Albersmeier A."/>
            <person name="Kalinowski J."/>
            <person name="Ruckert C."/>
        </authorList>
    </citation>
    <scope>NUCLEOTIDE SEQUENCE</scope>
    <source>
        <strain evidence="7">VKM B-2347</strain>
    </source>
</reference>
<proteinExistence type="predicted"/>
<keyword evidence="2 4" id="KW-0238">DNA-binding</keyword>
<feature type="domain" description="Tyr recombinase" evidence="5">
    <location>
        <begin position="166"/>
        <end position="336"/>
    </location>
</feature>
<name>A0A9W6J200_9HYPH</name>
<gene>
    <name evidence="7" type="ORF">GCM10008179_28650</name>
</gene>
<evidence type="ECO:0000313" key="7">
    <source>
        <dbReference type="EMBL" id="GLK69227.1"/>
    </source>
</evidence>
<evidence type="ECO:0000259" key="6">
    <source>
        <dbReference type="PROSITE" id="PS51900"/>
    </source>
</evidence>
<evidence type="ECO:0000313" key="8">
    <source>
        <dbReference type="Proteomes" id="UP001143372"/>
    </source>
</evidence>
<dbReference type="PANTHER" id="PTHR30349:SF94">
    <property type="entry name" value="INTEGRASE_RECOMBINASE HI_1414-RELATED"/>
    <property type="match status" value="1"/>
</dbReference>
<reference evidence="7" key="2">
    <citation type="submission" date="2023-01" db="EMBL/GenBank/DDBJ databases">
        <authorList>
            <person name="Sun Q."/>
            <person name="Evtushenko L."/>
        </authorList>
    </citation>
    <scope>NUCLEOTIDE SEQUENCE</scope>
    <source>
        <strain evidence="7">VKM B-2347</strain>
    </source>
</reference>
<keyword evidence="1" id="KW-0229">DNA integration</keyword>
<dbReference type="SUPFAM" id="SSF56349">
    <property type="entry name" value="DNA breaking-rejoining enzymes"/>
    <property type="match status" value="1"/>
</dbReference>
<dbReference type="Gene3D" id="1.10.150.130">
    <property type="match status" value="1"/>
</dbReference>
<dbReference type="InterPro" id="IPR050090">
    <property type="entry name" value="Tyrosine_recombinase_XerCD"/>
</dbReference>
<dbReference type="Proteomes" id="UP001143372">
    <property type="component" value="Unassembled WGS sequence"/>
</dbReference>
<accession>A0A9W6J200</accession>